<dbReference type="OrthoDB" id="3176960at2"/>
<dbReference type="GO" id="GO:0071972">
    <property type="term" value="F:peptidoglycan L,D-transpeptidase activity"/>
    <property type="evidence" value="ECO:0007669"/>
    <property type="project" value="TreeGrafter"/>
</dbReference>
<dbReference type="AlphaFoldDB" id="A0A084JH31"/>
<evidence type="ECO:0000256" key="3">
    <source>
        <dbReference type="ARBA" id="ARBA00022960"/>
    </source>
</evidence>
<dbReference type="InterPro" id="IPR005490">
    <property type="entry name" value="LD_TPept_cat_dom"/>
</dbReference>
<comment type="caution">
    <text evidence="10">The sequence shown here is derived from an EMBL/GenBank/DDBJ whole genome shotgun (WGS) entry which is preliminary data.</text>
</comment>
<evidence type="ECO:0000256" key="1">
    <source>
        <dbReference type="ARBA" id="ARBA00004752"/>
    </source>
</evidence>
<dbReference type="PANTHER" id="PTHR30582:SF33">
    <property type="entry name" value="EXPORTED PROTEIN"/>
    <property type="match status" value="1"/>
</dbReference>
<dbReference type="Pfam" id="PF12229">
    <property type="entry name" value="PG_binding_4"/>
    <property type="match status" value="1"/>
</dbReference>
<dbReference type="InterPro" id="IPR038054">
    <property type="entry name" value="LD_TPept-like_central_sf"/>
</dbReference>
<feature type="active site" description="Nucleophile" evidence="6">
    <location>
        <position position="450"/>
    </location>
</feature>
<proteinExistence type="predicted"/>
<keyword evidence="11" id="KW-1185">Reference proteome</keyword>
<dbReference type="Pfam" id="PF03734">
    <property type="entry name" value="YkuD"/>
    <property type="match status" value="1"/>
</dbReference>
<dbReference type="InterPro" id="IPR050979">
    <property type="entry name" value="LD-transpeptidase"/>
</dbReference>
<reference evidence="10 11" key="1">
    <citation type="submission" date="2014-07" db="EMBL/GenBank/DDBJ databases">
        <title>Draft genome of Clostridium celerecrescens 152B isolated from sediments associated with methane hydrate from Krishna Godavari basin.</title>
        <authorList>
            <person name="Honkalas V.S."/>
            <person name="Dabir A.P."/>
            <person name="Arora P."/>
            <person name="Dhakephalkar P.K."/>
        </authorList>
    </citation>
    <scope>NUCLEOTIDE SEQUENCE [LARGE SCALE GENOMIC DNA]</scope>
    <source>
        <strain evidence="10 11">152B</strain>
    </source>
</reference>
<dbReference type="Gene3D" id="3.10.20.800">
    <property type="match status" value="1"/>
</dbReference>
<keyword evidence="3 6" id="KW-0133">Cell shape</keyword>
<dbReference type="STRING" id="29354.IO98_18725"/>
<dbReference type="RefSeq" id="WP_038283689.1">
    <property type="nucleotide sequence ID" value="NZ_JPME01000025.1"/>
</dbReference>
<dbReference type="GO" id="GO:0005576">
    <property type="term" value="C:extracellular region"/>
    <property type="evidence" value="ECO:0007669"/>
    <property type="project" value="TreeGrafter"/>
</dbReference>
<dbReference type="GO" id="GO:0071555">
    <property type="term" value="P:cell wall organization"/>
    <property type="evidence" value="ECO:0007669"/>
    <property type="project" value="UniProtKB-UniRule"/>
</dbReference>
<organism evidence="10 11">
    <name type="scientific">Lacrimispora celerecrescens</name>
    <dbReference type="NCBI Taxonomy" id="29354"/>
    <lineage>
        <taxon>Bacteria</taxon>
        <taxon>Bacillati</taxon>
        <taxon>Bacillota</taxon>
        <taxon>Clostridia</taxon>
        <taxon>Lachnospirales</taxon>
        <taxon>Lachnospiraceae</taxon>
        <taxon>Lacrimispora</taxon>
    </lineage>
</organism>
<feature type="region of interest" description="Disordered" evidence="7">
    <location>
        <begin position="481"/>
        <end position="565"/>
    </location>
</feature>
<dbReference type="GO" id="GO:0018104">
    <property type="term" value="P:peptidoglycan-protein cross-linking"/>
    <property type="evidence" value="ECO:0007669"/>
    <property type="project" value="TreeGrafter"/>
</dbReference>
<dbReference type="Gene3D" id="2.40.440.10">
    <property type="entry name" value="L,D-transpeptidase catalytic domain-like"/>
    <property type="match status" value="1"/>
</dbReference>
<dbReference type="UniPathway" id="UPA00219"/>
<sequence>MENVKPRSRKKKPFGLKGLAAIGSGTVAAAALIAALVYLQTGKQYEKVFFPNTTINGMDASKKSVEEVKNAIASGAQEYVLSIGERGGSTQEIKGRDIGLESVFDGSLEKLLADQKTYEWLKHVKTPQEFDIGTMIQYDQDKFDTAVSGLDCLKDELVEKPENAHVSDYVSGQGYHIIAAKEGNQLDPEKVKSGISEAVMGLNPEISLEELGAYVKPQIPADDPQLIAQIQTLNKYVNVTITYNFGNEKKVLNGDTISKWIGIGEDGKVYLSSSSVSAYVKELASQYDTSTRAKNLKTSYGQTVRITGGSYGWRIDQSTEADELAELIRSGQSVVREPVYKQKAASHGENDYGSTYVEINLTAQHLFFYKDGKLLVESDFVSGNESKGWSTPAGVFPLTYKQRDATLKGETYRTPVSYWMPFNGNIGLHDATWRSTFGGTIYKTSGSHGCVNLPPAVAKTIFENIAAGVPVLCYHLPGTESQTASNGTSKPAETKPATEPTTAAKPTEAPTTAPPTTAAPTTAAPPATKEPETEVSTSAPSKDGEIGPGVSNSSGKKKSGPGVHK</sequence>
<evidence type="ECO:0000256" key="8">
    <source>
        <dbReference type="SAM" id="Phobius"/>
    </source>
</evidence>
<dbReference type="GO" id="GO:0008360">
    <property type="term" value="P:regulation of cell shape"/>
    <property type="evidence" value="ECO:0007669"/>
    <property type="project" value="UniProtKB-UniRule"/>
</dbReference>
<evidence type="ECO:0000256" key="6">
    <source>
        <dbReference type="PROSITE-ProRule" id="PRU01373"/>
    </source>
</evidence>
<feature type="compositionally biased region" description="Low complexity" evidence="7">
    <location>
        <begin position="490"/>
        <end position="527"/>
    </location>
</feature>
<dbReference type="SUPFAM" id="SSF141523">
    <property type="entry name" value="L,D-transpeptidase catalytic domain-like"/>
    <property type="match status" value="1"/>
</dbReference>
<keyword evidence="2" id="KW-0808">Transferase</keyword>
<evidence type="ECO:0000256" key="5">
    <source>
        <dbReference type="ARBA" id="ARBA00023316"/>
    </source>
</evidence>
<dbReference type="Proteomes" id="UP000028525">
    <property type="component" value="Unassembled WGS sequence"/>
</dbReference>
<evidence type="ECO:0000256" key="7">
    <source>
        <dbReference type="SAM" id="MobiDB-lite"/>
    </source>
</evidence>
<dbReference type="PROSITE" id="PS52029">
    <property type="entry name" value="LD_TPASE"/>
    <property type="match status" value="1"/>
</dbReference>
<evidence type="ECO:0000313" key="10">
    <source>
        <dbReference type="EMBL" id="KEZ88265.1"/>
    </source>
</evidence>
<keyword evidence="8" id="KW-0472">Membrane</keyword>
<evidence type="ECO:0000313" key="11">
    <source>
        <dbReference type="Proteomes" id="UP000028525"/>
    </source>
</evidence>
<dbReference type="PANTHER" id="PTHR30582">
    <property type="entry name" value="L,D-TRANSPEPTIDASE"/>
    <property type="match status" value="1"/>
</dbReference>
<comment type="pathway">
    <text evidence="1 6">Cell wall biogenesis; peptidoglycan biosynthesis.</text>
</comment>
<feature type="domain" description="L,D-TPase catalytic" evidence="9">
    <location>
        <begin position="355"/>
        <end position="474"/>
    </location>
</feature>
<dbReference type="SUPFAM" id="SSF143985">
    <property type="entry name" value="L,D-transpeptidase pre-catalytic domain-like"/>
    <property type="match status" value="1"/>
</dbReference>
<protein>
    <recommendedName>
        <fullName evidence="9">L,D-TPase catalytic domain-containing protein</fullName>
    </recommendedName>
</protein>
<feature type="active site" description="Proton donor/acceptor" evidence="6">
    <location>
        <position position="429"/>
    </location>
</feature>
<dbReference type="GO" id="GO:0016740">
    <property type="term" value="F:transferase activity"/>
    <property type="evidence" value="ECO:0007669"/>
    <property type="project" value="UniProtKB-KW"/>
</dbReference>
<feature type="transmembrane region" description="Helical" evidence="8">
    <location>
        <begin position="20"/>
        <end position="39"/>
    </location>
</feature>
<keyword evidence="8" id="KW-1133">Transmembrane helix</keyword>
<keyword evidence="5 6" id="KW-0961">Cell wall biogenesis/degradation</keyword>
<dbReference type="InterPro" id="IPR038063">
    <property type="entry name" value="Transpep_catalytic_dom"/>
</dbReference>
<dbReference type="InterPro" id="IPR022029">
    <property type="entry name" value="YoaR-like_PG-bd"/>
</dbReference>
<evidence type="ECO:0000256" key="2">
    <source>
        <dbReference type="ARBA" id="ARBA00022679"/>
    </source>
</evidence>
<evidence type="ECO:0000256" key="4">
    <source>
        <dbReference type="ARBA" id="ARBA00022984"/>
    </source>
</evidence>
<gene>
    <name evidence="10" type="ORF">IO98_18725</name>
</gene>
<evidence type="ECO:0000259" key="9">
    <source>
        <dbReference type="PROSITE" id="PS52029"/>
    </source>
</evidence>
<dbReference type="EMBL" id="JPME01000025">
    <property type="protein sequence ID" value="KEZ88265.1"/>
    <property type="molecule type" value="Genomic_DNA"/>
</dbReference>
<keyword evidence="8" id="KW-0812">Transmembrane</keyword>
<name>A0A084JH31_9FIRM</name>
<keyword evidence="4 6" id="KW-0573">Peptidoglycan synthesis</keyword>
<accession>A0A084JH31</accession>
<feature type="compositionally biased region" description="Basic residues" evidence="7">
    <location>
        <begin position="555"/>
        <end position="565"/>
    </location>
</feature>
<dbReference type="CDD" id="cd16913">
    <property type="entry name" value="YkuD_like"/>
    <property type="match status" value="1"/>
</dbReference>